<reference evidence="12" key="1">
    <citation type="submission" date="2020-05" db="EMBL/GenBank/DDBJ databases">
        <title>Fertoebacter nigrum gen. nov., sp. nov., a new member of the family Rhodobacteraceae.</title>
        <authorList>
            <person name="Szuroczki S."/>
            <person name="Abbaszade G."/>
            <person name="Buni D."/>
            <person name="Schumann P."/>
            <person name="Toth E."/>
        </authorList>
    </citation>
    <scope>NUCLEOTIDE SEQUENCE</scope>
    <source>
        <strain evidence="12">RG-N-1a</strain>
    </source>
</reference>
<evidence type="ECO:0000256" key="6">
    <source>
        <dbReference type="ARBA" id="ARBA00022801"/>
    </source>
</evidence>
<evidence type="ECO:0000256" key="8">
    <source>
        <dbReference type="ARBA" id="ARBA00023136"/>
    </source>
</evidence>
<evidence type="ECO:0000256" key="9">
    <source>
        <dbReference type="HAMAP-Rule" id="MF_00161"/>
    </source>
</evidence>
<evidence type="ECO:0000256" key="4">
    <source>
        <dbReference type="ARBA" id="ARBA00022692"/>
    </source>
</evidence>
<evidence type="ECO:0000256" key="3">
    <source>
        <dbReference type="ARBA" id="ARBA00022670"/>
    </source>
</evidence>
<comment type="subcellular location">
    <subcellularLocation>
        <location evidence="9">Cell membrane</location>
        <topology evidence="9">Multi-pass membrane protein</topology>
    </subcellularLocation>
</comment>
<dbReference type="InterPro" id="IPR001872">
    <property type="entry name" value="Peptidase_A8"/>
</dbReference>
<dbReference type="Pfam" id="PF01252">
    <property type="entry name" value="Peptidase_A8"/>
    <property type="match status" value="1"/>
</dbReference>
<evidence type="ECO:0000313" key="12">
    <source>
        <dbReference type="EMBL" id="NUB44920.1"/>
    </source>
</evidence>
<keyword evidence="2 9" id="KW-1003">Cell membrane</keyword>
<dbReference type="GO" id="GO:0006508">
    <property type="term" value="P:proteolysis"/>
    <property type="evidence" value="ECO:0007669"/>
    <property type="project" value="UniProtKB-KW"/>
</dbReference>
<comment type="caution">
    <text evidence="12">The sequence shown here is derived from an EMBL/GenBank/DDBJ whole genome shotgun (WGS) entry which is preliminary data.</text>
</comment>
<name>A0A8X8H0W9_9RHOB</name>
<comment type="pathway">
    <text evidence="9">Protein modification; lipoprotein biosynthesis (signal peptide cleavage).</text>
</comment>
<evidence type="ECO:0000256" key="7">
    <source>
        <dbReference type="ARBA" id="ARBA00022989"/>
    </source>
</evidence>
<keyword evidence="3 9" id="KW-0645">Protease</keyword>
<comment type="similarity">
    <text evidence="1 9 11">Belongs to the peptidase A8 family.</text>
</comment>
<feature type="transmembrane region" description="Helical" evidence="9">
    <location>
        <begin position="132"/>
        <end position="151"/>
    </location>
</feature>
<dbReference type="RefSeq" id="WP_152825793.1">
    <property type="nucleotide sequence ID" value="NZ_WHUT02000006.1"/>
</dbReference>
<evidence type="ECO:0000256" key="1">
    <source>
        <dbReference type="ARBA" id="ARBA00006139"/>
    </source>
</evidence>
<keyword evidence="6 9" id="KW-0378">Hydrolase</keyword>
<feature type="active site" evidence="9">
    <location>
        <position position="136"/>
    </location>
</feature>
<dbReference type="Proteomes" id="UP000484076">
    <property type="component" value="Unassembled WGS sequence"/>
</dbReference>
<comment type="catalytic activity">
    <reaction evidence="9 10">
        <text>Release of signal peptides from bacterial membrane prolipoproteins. Hydrolyzes -Xaa-Yaa-Zaa-|-(S,diacylglyceryl)Cys-, in which Xaa is hydrophobic (preferably Leu), and Yaa (Ala or Ser) and Zaa (Gly or Ala) have small, neutral side chains.</text>
        <dbReference type="EC" id="3.4.23.36"/>
    </reaction>
</comment>
<accession>A0A8X8H0W9</accession>
<comment type="function">
    <text evidence="9 10">This protein specifically catalyzes the removal of signal peptides from prolipoproteins.</text>
</comment>
<sequence>MRLVALVALGIFVLDQVTKVAVVFGLNLIERGVINVLPPYLTFRMAWNQGVNFGLFASGADVMRWVLIAVALAISAWVWHWTAREGQNPRARIAAGLLIGGALGNVVDRVAYGAVADFLNMSCCGIENPYAFNVADISIFAGAIGLVLFTGTPKPPAKRRSTPRRKTP</sequence>
<dbReference type="GO" id="GO:0005886">
    <property type="term" value="C:plasma membrane"/>
    <property type="evidence" value="ECO:0007669"/>
    <property type="project" value="UniProtKB-SubCell"/>
</dbReference>
<feature type="active site" evidence="9">
    <location>
        <position position="117"/>
    </location>
</feature>
<dbReference type="GO" id="GO:0004190">
    <property type="term" value="F:aspartic-type endopeptidase activity"/>
    <property type="evidence" value="ECO:0007669"/>
    <property type="project" value="UniProtKB-UniRule"/>
</dbReference>
<feature type="transmembrane region" description="Helical" evidence="9">
    <location>
        <begin position="93"/>
        <end position="112"/>
    </location>
</feature>
<evidence type="ECO:0000256" key="11">
    <source>
        <dbReference type="RuleBase" id="RU004181"/>
    </source>
</evidence>
<dbReference type="HAMAP" id="MF_00161">
    <property type="entry name" value="LspA"/>
    <property type="match status" value="1"/>
</dbReference>
<gene>
    <name evidence="9" type="primary">lspA</name>
    <name evidence="12" type="ORF">GEU84_011030</name>
</gene>
<keyword evidence="7 9" id="KW-1133">Transmembrane helix</keyword>
<dbReference type="PRINTS" id="PR00781">
    <property type="entry name" value="LIPOSIGPTASE"/>
</dbReference>
<keyword evidence="4 9" id="KW-0812">Transmembrane</keyword>
<evidence type="ECO:0000256" key="5">
    <source>
        <dbReference type="ARBA" id="ARBA00022750"/>
    </source>
</evidence>
<feature type="transmembrane region" description="Helical" evidence="9">
    <location>
        <begin position="62"/>
        <end position="81"/>
    </location>
</feature>
<organism evidence="12 13">
    <name type="scientific">Fertoeibacter niger</name>
    <dbReference type="NCBI Taxonomy" id="2656921"/>
    <lineage>
        <taxon>Bacteria</taxon>
        <taxon>Pseudomonadati</taxon>
        <taxon>Pseudomonadota</taxon>
        <taxon>Alphaproteobacteria</taxon>
        <taxon>Rhodobacterales</taxon>
        <taxon>Paracoccaceae</taxon>
        <taxon>Fertoeibacter</taxon>
    </lineage>
</organism>
<evidence type="ECO:0000256" key="10">
    <source>
        <dbReference type="RuleBase" id="RU000594"/>
    </source>
</evidence>
<proteinExistence type="inferred from homology"/>
<comment type="caution">
    <text evidence="9">Lacks conserved residue(s) required for the propagation of feature annotation.</text>
</comment>
<dbReference type="EMBL" id="WHUT02000006">
    <property type="protein sequence ID" value="NUB44920.1"/>
    <property type="molecule type" value="Genomic_DNA"/>
</dbReference>
<dbReference type="PROSITE" id="PS00855">
    <property type="entry name" value="SPASE_II"/>
    <property type="match status" value="1"/>
</dbReference>
<dbReference type="AlphaFoldDB" id="A0A8X8H0W9"/>
<dbReference type="PANTHER" id="PTHR33695">
    <property type="entry name" value="LIPOPROTEIN SIGNAL PEPTIDASE"/>
    <property type="match status" value="1"/>
</dbReference>
<keyword evidence="5 9" id="KW-0064">Aspartyl protease</keyword>
<protein>
    <recommendedName>
        <fullName evidence="9">Lipoprotein signal peptidase</fullName>
        <ecNumber evidence="9">3.4.23.36</ecNumber>
    </recommendedName>
    <alternativeName>
        <fullName evidence="9">Prolipoprotein signal peptidase</fullName>
    </alternativeName>
    <alternativeName>
        <fullName evidence="9">Signal peptidase II</fullName>
        <shortName evidence="9">SPase II</shortName>
    </alternativeName>
</protein>
<keyword evidence="8 9" id="KW-0472">Membrane</keyword>
<dbReference type="EC" id="3.4.23.36" evidence="9"/>
<keyword evidence="13" id="KW-1185">Reference proteome</keyword>
<dbReference type="NCBIfam" id="TIGR00077">
    <property type="entry name" value="lspA"/>
    <property type="match status" value="1"/>
</dbReference>
<dbReference type="PANTHER" id="PTHR33695:SF1">
    <property type="entry name" value="LIPOPROTEIN SIGNAL PEPTIDASE"/>
    <property type="match status" value="1"/>
</dbReference>
<evidence type="ECO:0000256" key="2">
    <source>
        <dbReference type="ARBA" id="ARBA00022475"/>
    </source>
</evidence>
<evidence type="ECO:0000313" key="13">
    <source>
        <dbReference type="Proteomes" id="UP000484076"/>
    </source>
</evidence>